<evidence type="ECO:0000256" key="2">
    <source>
        <dbReference type="ARBA" id="ARBA00023082"/>
    </source>
</evidence>
<keyword evidence="8" id="KW-1185">Reference proteome</keyword>
<dbReference type="Gene3D" id="1.10.1740.10">
    <property type="match status" value="1"/>
</dbReference>
<name>A0ABR8Q2V5_9CLOT</name>
<evidence type="ECO:0000313" key="7">
    <source>
        <dbReference type="EMBL" id="MBD7914729.1"/>
    </source>
</evidence>
<dbReference type="NCBIfam" id="TIGR02937">
    <property type="entry name" value="sigma70-ECF"/>
    <property type="match status" value="1"/>
</dbReference>
<proteinExistence type="predicted"/>
<reference evidence="7 8" key="1">
    <citation type="submission" date="2020-08" db="EMBL/GenBank/DDBJ databases">
        <title>A Genomic Blueprint of the Chicken Gut Microbiome.</title>
        <authorList>
            <person name="Gilroy R."/>
            <person name="Ravi A."/>
            <person name="Getino M."/>
            <person name="Pursley I."/>
            <person name="Horton D.L."/>
            <person name="Alikhan N.-F."/>
            <person name="Baker D."/>
            <person name="Gharbi K."/>
            <person name="Hall N."/>
            <person name="Watson M."/>
            <person name="Adriaenssens E.M."/>
            <person name="Foster-Nyarko E."/>
            <person name="Jarju S."/>
            <person name="Secka A."/>
            <person name="Antonio M."/>
            <person name="Oren A."/>
            <person name="Chaudhuri R."/>
            <person name="La Ragione R.M."/>
            <person name="Hildebrand F."/>
            <person name="Pallen M.J."/>
        </authorList>
    </citation>
    <scope>NUCLEOTIDE SEQUENCE [LARGE SCALE GENOMIC DNA]</scope>
    <source>
        <strain evidence="7 8">Sa3CUN1</strain>
    </source>
</reference>
<keyword evidence="5" id="KW-0175">Coiled coil</keyword>
<keyword evidence="4" id="KW-0804">Transcription</keyword>
<evidence type="ECO:0000256" key="3">
    <source>
        <dbReference type="ARBA" id="ARBA00023125"/>
    </source>
</evidence>
<dbReference type="PANTHER" id="PTHR30385">
    <property type="entry name" value="SIGMA FACTOR F FLAGELLAR"/>
    <property type="match status" value="1"/>
</dbReference>
<dbReference type="Proteomes" id="UP000640335">
    <property type="component" value="Unassembled WGS sequence"/>
</dbReference>
<dbReference type="Pfam" id="PF04542">
    <property type="entry name" value="Sigma70_r2"/>
    <property type="match status" value="1"/>
</dbReference>
<evidence type="ECO:0000259" key="6">
    <source>
        <dbReference type="Pfam" id="PF04542"/>
    </source>
</evidence>
<protein>
    <submittedName>
        <fullName evidence="7">Sigma-70 family RNA polymerase sigma factor</fullName>
    </submittedName>
</protein>
<keyword evidence="3" id="KW-0238">DNA-binding</keyword>
<dbReference type="InterPro" id="IPR013324">
    <property type="entry name" value="RNA_pol_sigma_r3/r4-like"/>
</dbReference>
<dbReference type="InterPro" id="IPR014284">
    <property type="entry name" value="RNA_pol_sigma-70_dom"/>
</dbReference>
<evidence type="ECO:0000313" key="8">
    <source>
        <dbReference type="Proteomes" id="UP000640335"/>
    </source>
</evidence>
<accession>A0ABR8Q2V5</accession>
<evidence type="ECO:0000256" key="5">
    <source>
        <dbReference type="SAM" id="Coils"/>
    </source>
</evidence>
<dbReference type="InterPro" id="IPR007627">
    <property type="entry name" value="RNA_pol_sigma70_r2"/>
</dbReference>
<dbReference type="InterPro" id="IPR013325">
    <property type="entry name" value="RNA_pol_sigma_r2"/>
</dbReference>
<keyword evidence="2" id="KW-0731">Sigma factor</keyword>
<dbReference type="RefSeq" id="WP_191749495.1">
    <property type="nucleotide sequence ID" value="NZ_JACSQZ010000015.1"/>
</dbReference>
<evidence type="ECO:0000256" key="4">
    <source>
        <dbReference type="ARBA" id="ARBA00023163"/>
    </source>
</evidence>
<evidence type="ECO:0000256" key="1">
    <source>
        <dbReference type="ARBA" id="ARBA00023015"/>
    </source>
</evidence>
<keyword evidence="1" id="KW-0805">Transcription regulation</keyword>
<dbReference type="SUPFAM" id="SSF88659">
    <property type="entry name" value="Sigma3 and sigma4 domains of RNA polymerase sigma factors"/>
    <property type="match status" value="1"/>
</dbReference>
<organism evidence="7 8">
    <name type="scientific">Clostridium gallinarum</name>
    <dbReference type="NCBI Taxonomy" id="2762246"/>
    <lineage>
        <taxon>Bacteria</taxon>
        <taxon>Bacillati</taxon>
        <taxon>Bacillota</taxon>
        <taxon>Clostridia</taxon>
        <taxon>Eubacteriales</taxon>
        <taxon>Clostridiaceae</taxon>
        <taxon>Clostridium</taxon>
    </lineage>
</organism>
<dbReference type="SUPFAM" id="SSF88946">
    <property type="entry name" value="Sigma2 domain of RNA polymerase sigma factors"/>
    <property type="match status" value="1"/>
</dbReference>
<gene>
    <name evidence="7" type="ORF">H9660_06185</name>
</gene>
<sequence length="183" mass="21744">MRNLIIKARQEDKKALEEIIEKFRPLINNTAISFYIYGHDSDDIKQIAILSIINAINKFDITKEELFTAYVKKCVKNSMYKEIEKATKVYYKDKESKEISQLLEEKDIISDELSLQDKFIKKEEKQNLEKAISLLEDTERKLLKELYVENKTLADYAKENNIEYHKVRYIKETTIKKLKILLK</sequence>
<feature type="coiled-coil region" evidence="5">
    <location>
        <begin position="92"/>
        <end position="145"/>
    </location>
</feature>
<dbReference type="EMBL" id="JACSQZ010000015">
    <property type="protein sequence ID" value="MBD7914729.1"/>
    <property type="molecule type" value="Genomic_DNA"/>
</dbReference>
<feature type="domain" description="RNA polymerase sigma-70 region 2" evidence="6">
    <location>
        <begin position="20"/>
        <end position="87"/>
    </location>
</feature>
<comment type="caution">
    <text evidence="7">The sequence shown here is derived from an EMBL/GenBank/DDBJ whole genome shotgun (WGS) entry which is preliminary data.</text>
</comment>
<dbReference type="PANTHER" id="PTHR30385:SF1">
    <property type="entry name" value="RNA POLYMERASE SIGMA-H FACTOR"/>
    <property type="match status" value="1"/>
</dbReference>